<feature type="compositionally biased region" description="Pro residues" evidence="1">
    <location>
        <begin position="45"/>
        <end position="66"/>
    </location>
</feature>
<feature type="region of interest" description="Disordered" evidence="1">
    <location>
        <begin position="25"/>
        <end position="80"/>
    </location>
</feature>
<proteinExistence type="predicted"/>
<dbReference type="AlphaFoldDB" id="A0A9W8IW97"/>
<keyword evidence="3" id="KW-1185">Reference proteome</keyword>
<protein>
    <recommendedName>
        <fullName evidence="4">C2H2-type domain-containing protein</fullName>
    </recommendedName>
</protein>
<dbReference type="Pfam" id="PF18759">
    <property type="entry name" value="Plavaka"/>
    <property type="match status" value="1"/>
</dbReference>
<accession>A0A9W8IW97</accession>
<dbReference type="InterPro" id="IPR041078">
    <property type="entry name" value="Plavaka"/>
</dbReference>
<feature type="compositionally biased region" description="Basic and acidic residues" evidence="1">
    <location>
        <begin position="67"/>
        <end position="80"/>
    </location>
</feature>
<evidence type="ECO:0000313" key="3">
    <source>
        <dbReference type="Proteomes" id="UP001140091"/>
    </source>
</evidence>
<name>A0A9W8IW97_9AGAR</name>
<evidence type="ECO:0008006" key="4">
    <source>
        <dbReference type="Google" id="ProtNLM"/>
    </source>
</evidence>
<dbReference type="OrthoDB" id="3199698at2759"/>
<evidence type="ECO:0000256" key="1">
    <source>
        <dbReference type="SAM" id="MobiDB-lite"/>
    </source>
</evidence>
<feature type="non-terminal residue" evidence="2">
    <location>
        <position position="1"/>
    </location>
</feature>
<dbReference type="EMBL" id="JANBPK010001472">
    <property type="protein sequence ID" value="KAJ2922954.1"/>
    <property type="molecule type" value="Genomic_DNA"/>
</dbReference>
<comment type="caution">
    <text evidence="2">The sequence shown here is derived from an EMBL/GenBank/DDBJ whole genome shotgun (WGS) entry which is preliminary data.</text>
</comment>
<organism evidence="2 3">
    <name type="scientific">Candolleomyces eurysporus</name>
    <dbReference type="NCBI Taxonomy" id="2828524"/>
    <lineage>
        <taxon>Eukaryota</taxon>
        <taxon>Fungi</taxon>
        <taxon>Dikarya</taxon>
        <taxon>Basidiomycota</taxon>
        <taxon>Agaricomycotina</taxon>
        <taxon>Agaricomycetes</taxon>
        <taxon>Agaricomycetidae</taxon>
        <taxon>Agaricales</taxon>
        <taxon>Agaricineae</taxon>
        <taxon>Psathyrellaceae</taxon>
        <taxon>Candolleomyces</taxon>
    </lineage>
</organism>
<dbReference type="Proteomes" id="UP001140091">
    <property type="component" value="Unassembled WGS sequence"/>
</dbReference>
<evidence type="ECO:0000313" key="2">
    <source>
        <dbReference type="EMBL" id="KAJ2922954.1"/>
    </source>
</evidence>
<gene>
    <name evidence="2" type="ORF">H1R20_g14129</name>
</gene>
<feature type="region of interest" description="Disordered" evidence="1">
    <location>
        <begin position="699"/>
        <end position="729"/>
    </location>
</feature>
<sequence length="752" mass="85875">MPTNQLYPCRFYGPSKCRRICKSPGGLTQHEDTCKFNPKNQYRPPSLPPARPPTPPAHILPPPDIIPEPHADQPGRPDRPVPEIWQTEDRSGVYLRNHPYLSGLPCDKDGYYLHVAEPPQRSQAPGQGDSEFDPFPFHSKAHFHFADFLFTKTQMSNENVSQLMYHTMKLEKERRCGCCDCESDPPFEDAQDLLNHIDSIPHGDVPWESFTVRYDGEIPPSAPSWMTKGYEVWYRDPLTILEGQIASADFVGHIDYAPKELRGRGNRRQYVDLMSGEWAWKQANTLAQDPDLHGAMFAPIILGSDKTTVSVATGQNEYYPLYISLGNVRNHVRRAHRNALQLLAFLAIPKTGRDEQDSVEFRRFRRQLFHTSLARILMSVRAWMKKARVTQCGDGHFRRVVYGLGPYIADYPEQCLLACVVSGWCPRCISPSADLDGDQSDVFRSHEHTEAVRQAFEGNLKKMWEGYGMIDDVVPFTAYFPRANIHELLSPDLLHQVIKGTFKDHLVSWVVEYLESRPDGKSLVAEMDRRIAASPLFSGLRRFPEGRGFKQWTGNDSKALMKVFIPAIVGLVPDEMVKAVSCFTEFCYLVRRSRIDEQVLDRIDQCIAEFHEHRKIFIDLGIRDDFCLPRQHSLIHYRLLIQQFGAPNGICSSITESKHIKAVKQPWRRSNRNQPLGQMLLTNQRLDKMAAFRVLLDQNGAVPPAPQPAEQETEQANNVEDDDDGMDDQRLTCEGEVRLPRRAGTQDFFCEC</sequence>
<reference evidence="2" key="1">
    <citation type="submission" date="2022-06" db="EMBL/GenBank/DDBJ databases">
        <title>Genome Sequence of Candolleomyces eurysporus.</title>
        <authorList>
            <person name="Buettner E."/>
        </authorList>
    </citation>
    <scope>NUCLEOTIDE SEQUENCE</scope>
    <source>
        <strain evidence="2">VTCC 930004</strain>
    </source>
</reference>